<dbReference type="InterPro" id="IPR006674">
    <property type="entry name" value="HD_domain"/>
</dbReference>
<dbReference type="Pfam" id="PF01966">
    <property type="entry name" value="HD"/>
    <property type="match status" value="1"/>
</dbReference>
<dbReference type="PANTHER" id="PTHR38659">
    <property type="entry name" value="METAL-DEPENDENT PHOSPHOHYDROLASE"/>
    <property type="match status" value="1"/>
</dbReference>
<reference evidence="1 2" key="1">
    <citation type="journal article" date="2020" name="Nature">
        <title>Isolation of an archaeon at the prokaryote-eukaryote interface.</title>
        <authorList>
            <person name="Imachi H."/>
            <person name="Nobu M.K."/>
            <person name="Nakahara N."/>
            <person name="Morono Y."/>
            <person name="Ogawara M."/>
            <person name="Takaki Y."/>
            <person name="Takano Y."/>
            <person name="Uematsu K."/>
            <person name="Ikuta T."/>
            <person name="Ito M."/>
            <person name="Matsui Y."/>
            <person name="Miyazaki M."/>
            <person name="Murata K."/>
            <person name="Saito Y."/>
            <person name="Sakai S."/>
            <person name="Song C."/>
            <person name="Tasumi E."/>
            <person name="Yamanaka Y."/>
            <person name="Yamaguchi T."/>
            <person name="Kamagata Y."/>
            <person name="Tamaki H."/>
            <person name="Takai K."/>
        </authorList>
    </citation>
    <scope>NUCLEOTIDE SEQUENCE [LARGE SCALE GENOMIC DNA]</scope>
    <source>
        <strain evidence="1 2">MK-D1</strain>
    </source>
</reference>
<dbReference type="AlphaFoldDB" id="A0A5B9DFJ9"/>
<dbReference type="Proteomes" id="UP000321408">
    <property type="component" value="Chromosome"/>
</dbReference>
<dbReference type="GO" id="GO:0008168">
    <property type="term" value="F:methyltransferase activity"/>
    <property type="evidence" value="ECO:0007669"/>
    <property type="project" value="UniProtKB-KW"/>
</dbReference>
<dbReference type="Gene3D" id="1.10.3210.10">
    <property type="entry name" value="Hypothetical protein af1432"/>
    <property type="match status" value="1"/>
</dbReference>
<dbReference type="CDD" id="cd00077">
    <property type="entry name" value="HDc"/>
    <property type="match status" value="1"/>
</dbReference>
<dbReference type="SMART" id="SM00471">
    <property type="entry name" value="HDc"/>
    <property type="match status" value="1"/>
</dbReference>
<dbReference type="PANTHER" id="PTHR38659:SF2">
    <property type="entry name" value="HDIG DOMAIN PROTEIN"/>
    <property type="match status" value="1"/>
</dbReference>
<dbReference type="SUPFAM" id="SSF109604">
    <property type="entry name" value="HD-domain/PDEase-like"/>
    <property type="match status" value="1"/>
</dbReference>
<evidence type="ECO:0000313" key="1">
    <source>
        <dbReference type="EMBL" id="QEE17825.2"/>
    </source>
</evidence>
<sequence>MNKAQELDIEARIKDLKANSKIDFSKSLPTKEEAIEIMKKLGLPKNIINHELAVMRKARDLAYNITKVEVDIELVKIGALMHDIGRCVLHSMAHGPIGGDIIRKLGFKSSKKLARVVERHLLAGISADEAEKFDLPERNYIPETIEEKLVCFSDKLHSGSRKVTIEKRFQRWIAKHGLNQFLKEQINRAKILEEEILGQIY</sequence>
<dbReference type="KEGG" id="psyt:DSAG12_03663"/>
<dbReference type="NCBIfam" id="TIGR00277">
    <property type="entry name" value="HDIG"/>
    <property type="match status" value="1"/>
</dbReference>
<dbReference type="GO" id="GO:0032259">
    <property type="term" value="P:methylation"/>
    <property type="evidence" value="ECO:0007669"/>
    <property type="project" value="UniProtKB-KW"/>
</dbReference>
<gene>
    <name evidence="1" type="ORF">DSAG12_03663</name>
</gene>
<proteinExistence type="predicted"/>
<dbReference type="InterPro" id="IPR003607">
    <property type="entry name" value="HD/PDEase_dom"/>
</dbReference>
<accession>A0A5B9DFJ9</accession>
<evidence type="ECO:0000313" key="2">
    <source>
        <dbReference type="Proteomes" id="UP000321408"/>
    </source>
</evidence>
<organism evidence="1 2">
    <name type="scientific">Promethearchaeum syntrophicum</name>
    <dbReference type="NCBI Taxonomy" id="2594042"/>
    <lineage>
        <taxon>Archaea</taxon>
        <taxon>Promethearchaeati</taxon>
        <taxon>Promethearchaeota</taxon>
        <taxon>Promethearchaeia</taxon>
        <taxon>Promethearchaeales</taxon>
        <taxon>Promethearchaeaceae</taxon>
        <taxon>Promethearchaeum</taxon>
    </lineage>
</organism>
<reference evidence="1 2" key="2">
    <citation type="journal article" date="2024" name="Int. J. Syst. Evol. Microbiol.">
        <title>Promethearchaeum syntrophicum gen. nov., sp. nov., an anaerobic, obligately syntrophic archaeon, the first isolate of the lineage 'Asgard' archaea, and proposal of the new archaeal phylum Promethearchaeota phyl. nov. and kingdom Promethearchaeati regn. nov.</title>
        <authorList>
            <person name="Imachi H."/>
            <person name="Nobu M.K."/>
            <person name="Kato S."/>
            <person name="Takaki Y."/>
            <person name="Miyazaki M."/>
            <person name="Miyata M."/>
            <person name="Ogawara M."/>
            <person name="Saito Y."/>
            <person name="Sakai S."/>
            <person name="Tahara Y.O."/>
            <person name="Takano Y."/>
            <person name="Tasumi E."/>
            <person name="Uematsu K."/>
            <person name="Yoshimura T."/>
            <person name="Itoh T."/>
            <person name="Ohkuma M."/>
            <person name="Takai K."/>
        </authorList>
    </citation>
    <scope>NUCLEOTIDE SEQUENCE [LARGE SCALE GENOMIC DNA]</scope>
    <source>
        <strain evidence="1 2">MK-D1</strain>
    </source>
</reference>
<keyword evidence="2" id="KW-1185">Reference proteome</keyword>
<protein>
    <submittedName>
        <fullName evidence="1">HD domain-containing protein</fullName>
    </submittedName>
</protein>
<dbReference type="EMBL" id="CP042905">
    <property type="protein sequence ID" value="QEE17825.2"/>
    <property type="molecule type" value="Genomic_DNA"/>
</dbReference>
<name>A0A5B9DFJ9_9ARCH</name>
<dbReference type="InterPro" id="IPR006675">
    <property type="entry name" value="HDIG_dom"/>
</dbReference>